<dbReference type="InterPro" id="IPR036188">
    <property type="entry name" value="FAD/NAD-bd_sf"/>
</dbReference>
<keyword evidence="22" id="KW-0508">mRNA splicing</keyword>
<dbReference type="InterPro" id="IPR047575">
    <property type="entry name" value="Sm"/>
</dbReference>
<dbReference type="InterPro" id="IPR027545">
    <property type="entry name" value="Kynurenine_monooxygenase"/>
</dbReference>
<dbReference type="GO" id="GO:0006397">
    <property type="term" value="P:mRNA processing"/>
    <property type="evidence" value="ECO:0007669"/>
    <property type="project" value="UniProtKB-KW"/>
</dbReference>
<keyword evidence="12" id="KW-0547">Nucleotide-binding</keyword>
<dbReference type="NCBIfam" id="TIGR01027">
    <property type="entry name" value="proB"/>
    <property type="match status" value="1"/>
</dbReference>
<dbReference type="InterPro" id="IPR002478">
    <property type="entry name" value="PUA"/>
</dbReference>
<evidence type="ECO:0000256" key="10">
    <source>
        <dbReference type="ARBA" id="ARBA00022679"/>
    </source>
</evidence>
<dbReference type="Pfam" id="PF01494">
    <property type="entry name" value="FAD_binding_3"/>
    <property type="match status" value="1"/>
</dbReference>
<dbReference type="InterPro" id="IPR010920">
    <property type="entry name" value="LSM_dom_sf"/>
</dbReference>
<dbReference type="FunFam" id="3.40.1160.10:FF:000018">
    <property type="entry name" value="Glutamate 5-kinase"/>
    <property type="match status" value="1"/>
</dbReference>
<keyword evidence="24" id="KW-0687">Ribonucleoprotein</keyword>
<reference evidence="28 29" key="1">
    <citation type="journal article" date="2017" name="Mycologia">
        <title>Bifiguratus adelaidae, gen. et sp. nov., a new member of Mucoromycotina in endophytic and soil-dwelling habitats.</title>
        <authorList>
            <person name="Torres-Cruz T.J."/>
            <person name="Billingsley Tobias T.L."/>
            <person name="Almatruk M."/>
            <person name="Hesse C."/>
            <person name="Kuske C.R."/>
            <person name="Desiro A."/>
            <person name="Benucci G.M."/>
            <person name="Bonito G."/>
            <person name="Stajich J.E."/>
            <person name="Dunlap C."/>
            <person name="Arnold A.E."/>
            <person name="Porras-Alfaro A."/>
        </authorList>
    </citation>
    <scope>NUCLEOTIDE SEQUENCE [LARGE SCALE GENOMIC DNA]</scope>
    <source>
        <strain evidence="28 29">AZ0501</strain>
    </source>
</reference>
<evidence type="ECO:0000256" key="19">
    <source>
        <dbReference type="ARBA" id="ARBA00023002"/>
    </source>
</evidence>
<dbReference type="PROSITE" id="PS00902">
    <property type="entry name" value="GLUTAMATE_5_KINASE"/>
    <property type="match status" value="1"/>
</dbReference>
<evidence type="ECO:0000256" key="11">
    <source>
        <dbReference type="ARBA" id="ARBA00022728"/>
    </source>
</evidence>
<evidence type="ECO:0000256" key="20">
    <source>
        <dbReference type="ARBA" id="ARBA00023033"/>
    </source>
</evidence>
<keyword evidence="15" id="KW-0067">ATP-binding</keyword>
<dbReference type="GO" id="GO:0070189">
    <property type="term" value="P:kynurenine metabolic process"/>
    <property type="evidence" value="ECO:0007669"/>
    <property type="project" value="TreeGrafter"/>
</dbReference>
<keyword evidence="6 26" id="KW-0285">Flavoprotein</keyword>
<keyword evidence="16 26" id="KW-0521">NADP</keyword>
<keyword evidence="23" id="KW-0539">Nucleus</keyword>
<dbReference type="UniPathway" id="UPA00253">
    <property type="reaction ID" value="UER00328"/>
</dbReference>
<evidence type="ECO:0000259" key="27">
    <source>
        <dbReference type="PROSITE" id="PS52002"/>
    </source>
</evidence>
<keyword evidence="26" id="KW-0472">Membrane</keyword>
<dbReference type="AlphaFoldDB" id="A0A261Y0S9"/>
<keyword evidence="9" id="KW-0507">mRNA processing</keyword>
<keyword evidence="8" id="KW-0641">Proline biosynthesis</keyword>
<keyword evidence="11" id="KW-0747">Spliceosome</keyword>
<evidence type="ECO:0000256" key="24">
    <source>
        <dbReference type="ARBA" id="ARBA00023274"/>
    </source>
</evidence>
<keyword evidence="13" id="KW-0418">Kinase</keyword>
<dbReference type="InterPro" id="IPR001163">
    <property type="entry name" value="Sm_dom_euk/arc"/>
</dbReference>
<dbReference type="InterPro" id="IPR041739">
    <property type="entry name" value="G5K_ProB"/>
</dbReference>
<keyword evidence="18" id="KW-0007">Acetylation</keyword>
<dbReference type="SUPFAM" id="SSF50182">
    <property type="entry name" value="Sm-like ribonucleoproteins"/>
    <property type="match status" value="1"/>
</dbReference>
<keyword evidence="19 26" id="KW-0560">Oxidoreductase</keyword>
<keyword evidence="14 26" id="KW-0274">FAD</keyword>
<evidence type="ECO:0000256" key="5">
    <source>
        <dbReference type="ARBA" id="ARBA00022605"/>
    </source>
</evidence>
<keyword evidence="26" id="KW-1000">Mitochondrion outer membrane</keyword>
<evidence type="ECO:0000256" key="21">
    <source>
        <dbReference type="ARBA" id="ARBA00023128"/>
    </source>
</evidence>
<dbReference type="GO" id="GO:0019805">
    <property type="term" value="P:quinolinate biosynthetic process"/>
    <property type="evidence" value="ECO:0007669"/>
    <property type="project" value="UniProtKB-UniRule"/>
</dbReference>
<evidence type="ECO:0000313" key="29">
    <source>
        <dbReference type="Proteomes" id="UP000242875"/>
    </source>
</evidence>
<dbReference type="InterPro" id="IPR019797">
    <property type="entry name" value="Glutamate_5-kinase_CS"/>
</dbReference>
<comment type="subcellular location">
    <subcellularLocation>
        <location evidence="26">Mitochondrion outer membrane</location>
    </subcellularLocation>
    <subcellularLocation>
        <location evidence="2">Nucleus</location>
    </subcellularLocation>
</comment>
<dbReference type="PANTHER" id="PTHR46028">
    <property type="entry name" value="KYNURENINE 3-MONOOXYGENASE"/>
    <property type="match status" value="1"/>
</dbReference>
<comment type="catalytic activity">
    <reaction evidence="25 26">
        <text>L-kynurenine + NADPH + O2 + H(+) = 3-hydroxy-L-kynurenine + NADP(+) + H2O</text>
        <dbReference type="Rhea" id="RHEA:20545"/>
        <dbReference type="ChEBI" id="CHEBI:15377"/>
        <dbReference type="ChEBI" id="CHEBI:15378"/>
        <dbReference type="ChEBI" id="CHEBI:15379"/>
        <dbReference type="ChEBI" id="CHEBI:57783"/>
        <dbReference type="ChEBI" id="CHEBI:57959"/>
        <dbReference type="ChEBI" id="CHEBI:58125"/>
        <dbReference type="ChEBI" id="CHEBI:58349"/>
        <dbReference type="EC" id="1.14.13.9"/>
    </reaction>
</comment>
<evidence type="ECO:0000256" key="25">
    <source>
        <dbReference type="ARBA" id="ARBA00047818"/>
    </source>
</evidence>
<evidence type="ECO:0000256" key="6">
    <source>
        <dbReference type="ARBA" id="ARBA00022630"/>
    </source>
</evidence>
<dbReference type="GO" id="GO:0034354">
    <property type="term" value="P:'de novo' NAD+ biosynthetic process from L-tryptophan"/>
    <property type="evidence" value="ECO:0007669"/>
    <property type="project" value="UniProtKB-UniRule"/>
</dbReference>
<dbReference type="SUPFAM" id="SSF88697">
    <property type="entry name" value="PUA domain-like"/>
    <property type="match status" value="1"/>
</dbReference>
<keyword evidence="29" id="KW-1185">Reference proteome</keyword>
<dbReference type="Proteomes" id="UP000242875">
    <property type="component" value="Unassembled WGS sequence"/>
</dbReference>
<dbReference type="CDD" id="cd01732">
    <property type="entry name" value="LSm5"/>
    <property type="match status" value="1"/>
</dbReference>
<keyword evidence="10" id="KW-0808">Transferase</keyword>
<dbReference type="InterPro" id="IPR036393">
    <property type="entry name" value="AceGlu_kinase-like_sf"/>
</dbReference>
<dbReference type="GO" id="GO:0005524">
    <property type="term" value="F:ATP binding"/>
    <property type="evidence" value="ECO:0007669"/>
    <property type="project" value="UniProtKB-KW"/>
</dbReference>
<dbReference type="FunFam" id="3.50.50.60:FF:000129">
    <property type="entry name" value="Kynurenine 3-monooxygenase"/>
    <property type="match status" value="1"/>
</dbReference>
<keyword evidence="7 26" id="KW-0662">Pyridine nucleotide biosynthesis</keyword>
<evidence type="ECO:0000256" key="9">
    <source>
        <dbReference type="ARBA" id="ARBA00022664"/>
    </source>
</evidence>
<dbReference type="SUPFAM" id="SSF51905">
    <property type="entry name" value="FAD/NAD(P)-binding domain"/>
    <property type="match status" value="1"/>
</dbReference>
<evidence type="ECO:0000256" key="17">
    <source>
        <dbReference type="ARBA" id="ARBA00022884"/>
    </source>
</evidence>
<dbReference type="HAMAP" id="MF_01971">
    <property type="entry name" value="Kynurenine_monooxygenase"/>
    <property type="match status" value="1"/>
</dbReference>
<comment type="similarity">
    <text evidence="3">Belongs to the snRNP Sm proteins family.</text>
</comment>
<dbReference type="InterPro" id="IPR033871">
    <property type="entry name" value="LSm5"/>
</dbReference>
<dbReference type="EC" id="1.14.13.9" evidence="26"/>
<dbReference type="PANTHER" id="PTHR46028:SF2">
    <property type="entry name" value="KYNURENINE 3-MONOOXYGENASE"/>
    <property type="match status" value="1"/>
</dbReference>
<dbReference type="CDD" id="cd04242">
    <property type="entry name" value="AAK_G5K_ProB"/>
    <property type="match status" value="1"/>
</dbReference>
<feature type="domain" description="Sm" evidence="27">
    <location>
        <begin position="7"/>
        <end position="82"/>
    </location>
</feature>
<evidence type="ECO:0000256" key="13">
    <source>
        <dbReference type="ARBA" id="ARBA00022777"/>
    </source>
</evidence>
<dbReference type="HAMAP" id="MF_00456">
    <property type="entry name" value="ProB"/>
    <property type="match status" value="1"/>
</dbReference>
<keyword evidence="17" id="KW-0694">RNA-binding</keyword>
<evidence type="ECO:0000256" key="23">
    <source>
        <dbReference type="ARBA" id="ARBA00023242"/>
    </source>
</evidence>
<accession>A0A261Y0S9</accession>
<dbReference type="InterPro" id="IPR036974">
    <property type="entry name" value="PUA_sf"/>
</dbReference>
<evidence type="ECO:0000256" key="8">
    <source>
        <dbReference type="ARBA" id="ARBA00022650"/>
    </source>
</evidence>
<dbReference type="Pfam" id="PF01423">
    <property type="entry name" value="LSM"/>
    <property type="match status" value="1"/>
</dbReference>
<evidence type="ECO:0000313" key="28">
    <source>
        <dbReference type="EMBL" id="OZJ04191.1"/>
    </source>
</evidence>
<dbReference type="Gene3D" id="3.50.50.60">
    <property type="entry name" value="FAD/NAD(P)-binding domain"/>
    <property type="match status" value="1"/>
</dbReference>
<keyword evidence="5" id="KW-0028">Amino-acid biosynthesis</keyword>
<evidence type="ECO:0000256" key="7">
    <source>
        <dbReference type="ARBA" id="ARBA00022642"/>
    </source>
</evidence>
<gene>
    <name evidence="26" type="primary">BNA4</name>
    <name evidence="28" type="ORF">BZG36_02185</name>
</gene>
<dbReference type="GO" id="GO:0003723">
    <property type="term" value="F:RNA binding"/>
    <property type="evidence" value="ECO:0007669"/>
    <property type="project" value="UniProtKB-KW"/>
</dbReference>
<dbReference type="PRINTS" id="PR00474">
    <property type="entry name" value="GLU5KINASE"/>
</dbReference>
<dbReference type="GO" id="GO:0008380">
    <property type="term" value="P:RNA splicing"/>
    <property type="evidence" value="ECO:0007669"/>
    <property type="project" value="UniProtKB-KW"/>
</dbReference>
<dbReference type="GO" id="GO:0006569">
    <property type="term" value="P:L-tryptophan catabolic process"/>
    <property type="evidence" value="ECO:0007669"/>
    <property type="project" value="UniProtKB-UniRule"/>
</dbReference>
<dbReference type="CDD" id="cd21157">
    <property type="entry name" value="PUA_G5K"/>
    <property type="match status" value="1"/>
</dbReference>
<dbReference type="EMBL" id="MVBO01000050">
    <property type="protein sequence ID" value="OZJ04191.1"/>
    <property type="molecule type" value="Genomic_DNA"/>
</dbReference>
<organism evidence="28 29">
    <name type="scientific">Bifiguratus adelaidae</name>
    <dbReference type="NCBI Taxonomy" id="1938954"/>
    <lineage>
        <taxon>Eukaryota</taxon>
        <taxon>Fungi</taxon>
        <taxon>Fungi incertae sedis</taxon>
        <taxon>Mucoromycota</taxon>
        <taxon>Mucoromycotina</taxon>
        <taxon>Endogonomycetes</taxon>
        <taxon>Endogonales</taxon>
        <taxon>Endogonales incertae sedis</taxon>
        <taxon>Bifiguratus</taxon>
    </lineage>
</organism>
<comment type="cofactor">
    <cofactor evidence="1 26">
        <name>FAD</name>
        <dbReference type="ChEBI" id="CHEBI:57692"/>
    </cofactor>
</comment>
<dbReference type="Gene3D" id="2.30.30.100">
    <property type="match status" value="1"/>
</dbReference>
<comment type="caution">
    <text evidence="28">The sequence shown here is derived from an EMBL/GenBank/DDBJ whole genome shotgun (WGS) entry which is preliminary data.</text>
</comment>
<dbReference type="InterPro" id="IPR015947">
    <property type="entry name" value="PUA-like_sf"/>
</dbReference>
<comment type="similarity">
    <text evidence="26">Belongs to the aromatic-ring hydroxylase family. KMO subfamily.</text>
</comment>
<sequence length="984" mass="109422">MATSQLLPLELIDKCIGSKIWVIMKAEKEFSGTLLGFDDYVNMVLEDVTEFENTPDGRRSIQRGQILLNGNNICMVSLTLGIFIHVDFSYPDVIFYLRHTEDMALPHMLLKNARRQSGRESLTIVLKVGTTSICDEVTHFPILSNLSSIVETILALKSLGHRVVLVSSAAIGTGLRRLNIAEKPKKLARVQCHSQAIAAVGQGRLMSLYDDLFGQFNQPVAQILITKNDLSDRSQYLNAVNCLEELLDMGVVPIVNENDTISTSEIRFGDNDSLSAVTAAMVSADYLFLMTDVDCLYTDNPRTNPDAKPVLVVDDIARLRESITVSSSGSALGTGGMITKLNAADLATAAGVSTIITRGSTPRRIMDIIRYHAESKAIPVTTGDTTESDTSTESVGPIPLHTRFIAKKHPLVDRKWWILHGLHPAGTIYVDDGAARAITDRSRSSLFAAGIVDVEGSFTAEQSARIVHRKDGQEIELARGLVNYSAAEINRIKGCKSSEIEAIVGAGLVGALQAIYLARRGWNVDLFDLRADMRQPENKTPGRSINLALSTRGISALAGAGGLDRHVLQSAVPMKGRMLHLGKEGKLVSQAYGVRGEYINAVDRAKLNEDLLDVAEGLENVTIHFEHALKKCDFDSGVLEFKTKHSDDLVAYHADFIVGADGAYSQVRTQLMKKVRMNYSQEYISTAYCELSILPRLKADGAKEFAMDANHLHIWPRHDFMLIALPNPDKSFTCTLFMPFQNFEAITDEKELLEFFDTYFPDAIPLIGKERLIKDFFRNPRGALVTVKCTPHVYKDRAVIIGDAAHAMVPFYGQGMNCGFEDVETLMRIFDAFHVRHIKSTNSKGKSDLERALDYYNNHRVQDAHAICDLAMYNHIEMQSKVTSRLYQTRKFVESKLHLLFPTRFIPLYTMVSFSTIRYSEAVRRWKSQTQCLEGATAVVALGVGYALYAGSTRWSRHHPQGLGVAIKHTYGILFQEARRLLYW</sequence>
<evidence type="ECO:0000256" key="14">
    <source>
        <dbReference type="ARBA" id="ARBA00022827"/>
    </source>
</evidence>
<evidence type="ECO:0000256" key="16">
    <source>
        <dbReference type="ARBA" id="ARBA00022857"/>
    </source>
</evidence>
<name>A0A261Y0S9_9FUNG</name>
<evidence type="ECO:0000256" key="26">
    <source>
        <dbReference type="HAMAP-Rule" id="MF_03018"/>
    </source>
</evidence>
<dbReference type="GO" id="GO:0004502">
    <property type="term" value="F:kynurenine 3-monooxygenase activity"/>
    <property type="evidence" value="ECO:0007669"/>
    <property type="project" value="UniProtKB-UniRule"/>
</dbReference>
<dbReference type="PROSITE" id="PS50890">
    <property type="entry name" value="PUA"/>
    <property type="match status" value="1"/>
</dbReference>
<dbReference type="InterPro" id="IPR001048">
    <property type="entry name" value="Asp/Glu/Uridylate_kinase"/>
</dbReference>
<dbReference type="SUPFAM" id="SSF53633">
    <property type="entry name" value="Carbamate kinase-like"/>
    <property type="match status" value="1"/>
</dbReference>
<protein>
    <recommendedName>
        <fullName evidence="26">Kynurenine 3-monooxygenase</fullName>
        <ecNumber evidence="26">1.14.13.9</ecNumber>
    </recommendedName>
    <alternativeName>
        <fullName evidence="26">Biosynthesis of nicotinic acid protein 4</fullName>
    </alternativeName>
    <alternativeName>
        <fullName evidence="26">Kynurenine 3-hydroxylase</fullName>
    </alternativeName>
</protein>
<dbReference type="GO" id="GO:0043420">
    <property type="term" value="P:anthranilate metabolic process"/>
    <property type="evidence" value="ECO:0007669"/>
    <property type="project" value="UniProtKB-UniRule"/>
</dbReference>
<dbReference type="GO" id="GO:0071949">
    <property type="term" value="F:FAD binding"/>
    <property type="evidence" value="ECO:0007669"/>
    <property type="project" value="InterPro"/>
</dbReference>
<evidence type="ECO:0000256" key="22">
    <source>
        <dbReference type="ARBA" id="ARBA00023187"/>
    </source>
</evidence>
<dbReference type="SMART" id="SM00651">
    <property type="entry name" value="Sm"/>
    <property type="match status" value="1"/>
</dbReference>
<evidence type="ECO:0000256" key="18">
    <source>
        <dbReference type="ARBA" id="ARBA00022990"/>
    </source>
</evidence>
<keyword evidence="21 26" id="KW-0496">Mitochondrion</keyword>
<dbReference type="PROSITE" id="PS52002">
    <property type="entry name" value="SM"/>
    <property type="match status" value="1"/>
</dbReference>
<dbReference type="GO" id="GO:1901607">
    <property type="term" value="P:alpha-amino acid biosynthetic process"/>
    <property type="evidence" value="ECO:0007669"/>
    <property type="project" value="UniProtKB-ARBA"/>
</dbReference>
<dbReference type="OrthoDB" id="409889at2759"/>
<evidence type="ECO:0000256" key="1">
    <source>
        <dbReference type="ARBA" id="ARBA00001974"/>
    </source>
</evidence>
<proteinExistence type="inferred from homology"/>
<dbReference type="GO" id="GO:0005681">
    <property type="term" value="C:spliceosomal complex"/>
    <property type="evidence" value="ECO:0007669"/>
    <property type="project" value="UniProtKB-KW"/>
</dbReference>
<keyword evidence="20 26" id="KW-0503">Monooxygenase</keyword>
<dbReference type="Gene3D" id="3.40.1160.10">
    <property type="entry name" value="Acetylglutamate kinase-like"/>
    <property type="match status" value="1"/>
</dbReference>
<evidence type="ECO:0000256" key="4">
    <source>
        <dbReference type="ARBA" id="ARBA00022490"/>
    </source>
</evidence>
<comment type="pathway">
    <text evidence="26">Cofactor biosynthesis; NAD(+) biosynthesis; quinolinate from L-kynurenine: step 1/3.</text>
</comment>
<dbReference type="FunFam" id="2.30.30.100:FF:000003">
    <property type="entry name" value="U6 snRNA-associated Sm-like protein LSm5"/>
    <property type="match status" value="1"/>
</dbReference>
<evidence type="ECO:0000256" key="2">
    <source>
        <dbReference type="ARBA" id="ARBA00004123"/>
    </source>
</evidence>
<dbReference type="GO" id="GO:0005741">
    <property type="term" value="C:mitochondrial outer membrane"/>
    <property type="evidence" value="ECO:0007669"/>
    <property type="project" value="UniProtKB-SubCell"/>
</dbReference>
<evidence type="ECO:0000256" key="12">
    <source>
        <dbReference type="ARBA" id="ARBA00022741"/>
    </source>
</evidence>
<evidence type="ECO:0000256" key="3">
    <source>
        <dbReference type="ARBA" id="ARBA00006850"/>
    </source>
</evidence>
<dbReference type="Gene3D" id="2.30.130.10">
    <property type="entry name" value="PUA domain"/>
    <property type="match status" value="1"/>
</dbReference>
<evidence type="ECO:0000256" key="15">
    <source>
        <dbReference type="ARBA" id="ARBA00022840"/>
    </source>
</evidence>
<dbReference type="SMART" id="SM00359">
    <property type="entry name" value="PUA"/>
    <property type="match status" value="1"/>
</dbReference>
<keyword evidence="4" id="KW-0963">Cytoplasm</keyword>
<dbReference type="GO" id="GO:0004349">
    <property type="term" value="F:glutamate 5-kinase activity"/>
    <property type="evidence" value="ECO:0007669"/>
    <property type="project" value="InterPro"/>
</dbReference>
<comment type="function">
    <text evidence="26">Catalyzes the hydroxylation of L-kynurenine (L-Kyn) to form 3-hydroxy-L-kynurenine (L-3OHKyn). Required for synthesis of quinolinic acid.</text>
</comment>
<dbReference type="InterPro" id="IPR005715">
    <property type="entry name" value="Glu_5kinase/COase_Synthase"/>
</dbReference>
<dbReference type="InterPro" id="IPR001057">
    <property type="entry name" value="Glu/AcGlu_kinase"/>
</dbReference>
<dbReference type="Pfam" id="PF00696">
    <property type="entry name" value="AA_kinase"/>
    <property type="match status" value="1"/>
</dbReference>
<dbReference type="InterPro" id="IPR002938">
    <property type="entry name" value="FAD-bd"/>
</dbReference>